<name>A0A5P8M631_9LACO</name>
<dbReference type="Proteomes" id="UP000326779">
    <property type="component" value="Chromosome"/>
</dbReference>
<reference evidence="1 2" key="1">
    <citation type="submission" date="2019-10" db="EMBL/GenBank/DDBJ databases">
        <title>The completed genome of Lactobacillus harbinensis M1.</title>
        <authorList>
            <person name="Zheng Y."/>
        </authorList>
    </citation>
    <scope>NUCLEOTIDE SEQUENCE [LARGE SCALE GENOMIC DNA]</scope>
    <source>
        <strain evidence="1 2">M1</strain>
    </source>
</reference>
<gene>
    <name evidence="1" type="ORF">D1010_09905</name>
</gene>
<accession>A0A5P8M631</accession>
<dbReference type="KEGG" id="lhb:D1010_09905"/>
<evidence type="ECO:0008006" key="3">
    <source>
        <dbReference type="Google" id="ProtNLM"/>
    </source>
</evidence>
<proteinExistence type="predicted"/>
<dbReference type="EMBL" id="CP045143">
    <property type="protein sequence ID" value="QFR23695.1"/>
    <property type="molecule type" value="Genomic_DNA"/>
</dbReference>
<protein>
    <recommendedName>
        <fullName evidence="3">Phage tail protein</fullName>
    </recommendedName>
</protein>
<organism evidence="1 2">
    <name type="scientific">Schleiferilactobacillus harbinensis</name>
    <dbReference type="NCBI Taxonomy" id="304207"/>
    <lineage>
        <taxon>Bacteria</taxon>
        <taxon>Bacillati</taxon>
        <taxon>Bacillota</taxon>
        <taxon>Bacilli</taxon>
        <taxon>Lactobacillales</taxon>
        <taxon>Lactobacillaceae</taxon>
        <taxon>Schleiferilactobacillus</taxon>
    </lineage>
</organism>
<dbReference type="Gene3D" id="2.40.30.200">
    <property type="match status" value="1"/>
</dbReference>
<dbReference type="AlphaFoldDB" id="A0A5P8M631"/>
<dbReference type="RefSeq" id="WP_152260893.1">
    <property type="nucleotide sequence ID" value="NZ_CP045143.1"/>
</dbReference>
<sequence length="248" mass="27286">MTTAIGGITWNGQNSADLGLAITYDSSQLAGGLFSSTLTQIGGQSAAVIQANNRFDNVPQVFNFTTFSPVQQSDIAPLHRAVESWLFVGIDLSQYQKLTFDGYPDYYWRAVPSALTPFSITGMTISFTVTFSCLPYAYETGSDKYQTVSDGQDINNPRLYSALPLWHVKGTGNGSFVLNGVTYNFLGLNGDLYVDSDTEEVYDAANNYQPSMVQFDNYAFPILTTGKNTFGALTNITLEVMPRWRTLL</sequence>
<evidence type="ECO:0000313" key="2">
    <source>
        <dbReference type="Proteomes" id="UP000326779"/>
    </source>
</evidence>
<evidence type="ECO:0000313" key="1">
    <source>
        <dbReference type="EMBL" id="QFR23695.1"/>
    </source>
</evidence>